<sequence length="716" mass="79567">MVFTKLVIFMAIGSALSMDVCDTPECIATAESFLGYMNPNADPCDDFTEFTCGAFYEKTVVDANTPSVNFVTIMSSRNQIIIHEISDAALGMVPKPAPGDKAAESNLKKLHDMYASCMNVGAIRAADQQPLTKQVQSVLSLIPDTPAIDKAALAKIIAQLIKLDVSIFYNIGVDQELYNPHYSSILGKQGGLTLPITSYNQSLTYAADFVPVIARQFQKVLGVTVPSATNDTTPETEPAVGQEWTTAAQDVIAFETLLADVTAKNTRPNLDPELPFFNNPITVEELSNATPSIDWPLLLSELLPVGVKYDRPLSVQSPEFLPALETLLSSTSVKTLRNYFAWRIISAYRERPYTAAFPGHERWEVCNEVVTKILPDIVGHYFVERILPESDQTIFRTMLQSIISAYGEGFPTLNWIDQITLDGALKKLHAMGLVVGQSTESPNGASPESIEEYYRGYDVNVSDYFGNWNKKSVWAVEKSFATVNEPYVQKRFPQVSSTVVNAMYMATTNHIYAFAGIMQSPMFHASNPEYINFAGLGGVAGHEIGHGFDSNGKKFDSTGNFTNWWTSETEKTFTEKAQCFNEQYANYTVKGPDGMDLHLDGPKTLAENIADNGGVKYAFRAWQSRLKADPTGKEYKNFKLPGLEKYTPEQLFFISYGKVWCRKETPEYSARLIKVDNHSLGKFRVLGSLQNSVEFAEAFNCAPRTRMNPEKKCSLW</sequence>
<dbReference type="Pfam" id="PF05649">
    <property type="entry name" value="Peptidase_M13_N"/>
    <property type="match status" value="1"/>
</dbReference>
<evidence type="ECO:0008006" key="12">
    <source>
        <dbReference type="Google" id="ProtNLM"/>
    </source>
</evidence>
<dbReference type="Gene3D" id="1.10.1380.10">
    <property type="entry name" value="Neutral endopeptidase , domain2"/>
    <property type="match status" value="1"/>
</dbReference>
<dbReference type="SUPFAM" id="SSF55486">
    <property type="entry name" value="Metalloproteases ('zincins'), catalytic domain"/>
    <property type="match status" value="1"/>
</dbReference>
<dbReference type="Proteomes" id="UP000723463">
    <property type="component" value="Unassembled WGS sequence"/>
</dbReference>
<evidence type="ECO:0000256" key="5">
    <source>
        <dbReference type="ARBA" id="ARBA00022833"/>
    </source>
</evidence>
<evidence type="ECO:0000256" key="2">
    <source>
        <dbReference type="ARBA" id="ARBA00022670"/>
    </source>
</evidence>
<dbReference type="InterPro" id="IPR000718">
    <property type="entry name" value="Peptidase_M13"/>
</dbReference>
<evidence type="ECO:0000256" key="3">
    <source>
        <dbReference type="ARBA" id="ARBA00022723"/>
    </source>
</evidence>
<feature type="signal peptide" evidence="7">
    <location>
        <begin position="1"/>
        <end position="17"/>
    </location>
</feature>
<evidence type="ECO:0000256" key="4">
    <source>
        <dbReference type="ARBA" id="ARBA00022801"/>
    </source>
</evidence>
<dbReference type="PANTHER" id="PTHR11733">
    <property type="entry name" value="ZINC METALLOPROTEASE FAMILY M13 NEPRILYSIN-RELATED"/>
    <property type="match status" value="1"/>
</dbReference>
<dbReference type="InterPro" id="IPR008753">
    <property type="entry name" value="Peptidase_M13_N"/>
</dbReference>
<gene>
    <name evidence="10" type="ORF">EC957_011091</name>
</gene>
<evidence type="ECO:0000313" key="10">
    <source>
        <dbReference type="EMBL" id="KAF9545337.1"/>
    </source>
</evidence>
<evidence type="ECO:0000256" key="6">
    <source>
        <dbReference type="ARBA" id="ARBA00023049"/>
    </source>
</evidence>
<feature type="domain" description="Peptidase M13 C-terminal" evidence="8">
    <location>
        <begin position="501"/>
        <end position="715"/>
    </location>
</feature>
<comment type="caution">
    <text evidence="10">The sequence shown here is derived from an EMBL/GenBank/DDBJ whole genome shotgun (WGS) entry which is preliminary data.</text>
</comment>
<dbReference type="PROSITE" id="PS51885">
    <property type="entry name" value="NEPRILYSIN"/>
    <property type="match status" value="1"/>
</dbReference>
<reference evidence="10" key="1">
    <citation type="journal article" date="2020" name="Fungal Divers.">
        <title>Resolving the Mortierellaceae phylogeny through synthesis of multi-gene phylogenetics and phylogenomics.</title>
        <authorList>
            <person name="Vandepol N."/>
            <person name="Liber J."/>
            <person name="Desiro A."/>
            <person name="Na H."/>
            <person name="Kennedy M."/>
            <person name="Barry K."/>
            <person name="Grigoriev I.V."/>
            <person name="Miller A.N."/>
            <person name="O'Donnell K."/>
            <person name="Stajich J.E."/>
            <person name="Bonito G."/>
        </authorList>
    </citation>
    <scope>NUCLEOTIDE SEQUENCE</scope>
    <source>
        <strain evidence="10">NRRL 2591</strain>
    </source>
</reference>
<dbReference type="CDD" id="cd08662">
    <property type="entry name" value="M13"/>
    <property type="match status" value="1"/>
</dbReference>
<keyword evidence="5" id="KW-0862">Zinc</keyword>
<keyword evidence="3" id="KW-0479">Metal-binding</keyword>
<dbReference type="PANTHER" id="PTHR11733:SF240">
    <property type="entry name" value="GH14155P-RELATED"/>
    <property type="match status" value="1"/>
</dbReference>
<dbReference type="InterPro" id="IPR018497">
    <property type="entry name" value="Peptidase_M13_C"/>
</dbReference>
<keyword evidence="2" id="KW-0645">Protease</keyword>
<dbReference type="AlphaFoldDB" id="A0A9P6F9X1"/>
<protein>
    <recommendedName>
        <fullName evidence="12">Zincin</fullName>
    </recommendedName>
</protein>
<name>A0A9P6F9X1_9FUNG</name>
<dbReference type="InterPro" id="IPR042089">
    <property type="entry name" value="Peptidase_M13_dom_2"/>
</dbReference>
<dbReference type="GO" id="GO:0016485">
    <property type="term" value="P:protein processing"/>
    <property type="evidence" value="ECO:0007669"/>
    <property type="project" value="TreeGrafter"/>
</dbReference>
<comment type="cofactor">
    <cofactor evidence="1">
        <name>Zn(2+)</name>
        <dbReference type="ChEBI" id="CHEBI:29105"/>
    </cofactor>
</comment>
<keyword evidence="11" id="KW-1185">Reference proteome</keyword>
<dbReference type="EMBL" id="JAAAXW010000074">
    <property type="protein sequence ID" value="KAF9545337.1"/>
    <property type="molecule type" value="Genomic_DNA"/>
</dbReference>
<evidence type="ECO:0000259" key="9">
    <source>
        <dbReference type="Pfam" id="PF05649"/>
    </source>
</evidence>
<evidence type="ECO:0000313" key="11">
    <source>
        <dbReference type="Proteomes" id="UP000723463"/>
    </source>
</evidence>
<dbReference type="PRINTS" id="PR00786">
    <property type="entry name" value="NEPRILYSIN"/>
</dbReference>
<dbReference type="GO" id="GO:0046872">
    <property type="term" value="F:metal ion binding"/>
    <property type="evidence" value="ECO:0007669"/>
    <property type="project" value="UniProtKB-KW"/>
</dbReference>
<dbReference type="GO" id="GO:0005886">
    <property type="term" value="C:plasma membrane"/>
    <property type="evidence" value="ECO:0007669"/>
    <property type="project" value="TreeGrafter"/>
</dbReference>
<evidence type="ECO:0000256" key="1">
    <source>
        <dbReference type="ARBA" id="ARBA00001947"/>
    </source>
</evidence>
<keyword evidence="6" id="KW-0482">Metalloprotease</keyword>
<accession>A0A9P6F9X1</accession>
<keyword evidence="4" id="KW-0378">Hydrolase</keyword>
<proteinExistence type="predicted"/>
<organism evidence="10 11">
    <name type="scientific">Mortierella hygrophila</name>
    <dbReference type="NCBI Taxonomy" id="979708"/>
    <lineage>
        <taxon>Eukaryota</taxon>
        <taxon>Fungi</taxon>
        <taxon>Fungi incertae sedis</taxon>
        <taxon>Mucoromycota</taxon>
        <taxon>Mortierellomycotina</taxon>
        <taxon>Mortierellomycetes</taxon>
        <taxon>Mortierellales</taxon>
        <taxon>Mortierellaceae</taxon>
        <taxon>Mortierella</taxon>
    </lineage>
</organism>
<feature type="chain" id="PRO_5040483114" description="Zincin" evidence="7">
    <location>
        <begin position="18"/>
        <end position="716"/>
    </location>
</feature>
<evidence type="ECO:0000259" key="8">
    <source>
        <dbReference type="Pfam" id="PF01431"/>
    </source>
</evidence>
<dbReference type="InterPro" id="IPR024079">
    <property type="entry name" value="MetalloPept_cat_dom_sf"/>
</dbReference>
<keyword evidence="7" id="KW-0732">Signal</keyword>
<evidence type="ECO:0000256" key="7">
    <source>
        <dbReference type="SAM" id="SignalP"/>
    </source>
</evidence>
<dbReference type="Pfam" id="PF01431">
    <property type="entry name" value="Peptidase_M13"/>
    <property type="match status" value="1"/>
</dbReference>
<dbReference type="Gene3D" id="3.40.390.10">
    <property type="entry name" value="Collagenase (Catalytic Domain)"/>
    <property type="match status" value="1"/>
</dbReference>
<dbReference type="GO" id="GO:0004222">
    <property type="term" value="F:metalloendopeptidase activity"/>
    <property type="evidence" value="ECO:0007669"/>
    <property type="project" value="InterPro"/>
</dbReference>
<feature type="domain" description="Peptidase M13 N-terminal" evidence="9">
    <location>
        <begin position="43"/>
        <end position="436"/>
    </location>
</feature>